<dbReference type="Gene3D" id="3.40.630.30">
    <property type="match status" value="1"/>
</dbReference>
<feature type="domain" description="N-acetyltransferase" evidence="3">
    <location>
        <begin position="21"/>
        <end position="164"/>
    </location>
</feature>
<accession>A0A7W3ITQ7</accession>
<keyword evidence="4" id="KW-0689">Ribosomal protein</keyword>
<evidence type="ECO:0000256" key="2">
    <source>
        <dbReference type="ARBA" id="ARBA00023315"/>
    </source>
</evidence>
<keyword evidence="5" id="KW-1185">Reference proteome</keyword>
<comment type="caution">
    <text evidence="4">The sequence shown here is derived from an EMBL/GenBank/DDBJ whole genome shotgun (WGS) entry which is preliminary data.</text>
</comment>
<keyword evidence="2" id="KW-0012">Acyltransferase</keyword>
<protein>
    <submittedName>
        <fullName evidence="4">Ribosomal protein S18 acetylase RimI-like enzyme</fullName>
    </submittedName>
</protein>
<dbReference type="AlphaFoldDB" id="A0A7W3ITQ7"/>
<dbReference type="Proteomes" id="UP000523079">
    <property type="component" value="Unassembled WGS sequence"/>
</dbReference>
<dbReference type="InterPro" id="IPR050832">
    <property type="entry name" value="Bact_Acetyltransf"/>
</dbReference>
<dbReference type="SUPFAM" id="SSF55729">
    <property type="entry name" value="Acyl-CoA N-acyltransferases (Nat)"/>
    <property type="match status" value="1"/>
</dbReference>
<sequence>MATTLTIRDRAGADDERIAELALQSITFHVERFADLRPAPSREWVRGQFAELLDQDTEAVGRTRCRVAEREGVVVGFLTAVLRDAPEGGLERFDGPLVYVSDVAVDARVRRQGVGRALMDDAETWARERGACALTLNVRHGNPARSLYEELGYHPTWQTYRKNL</sequence>
<proteinExistence type="predicted"/>
<gene>
    <name evidence="4" type="ORF">FHX74_002678</name>
</gene>
<dbReference type="CDD" id="cd04301">
    <property type="entry name" value="NAT_SF"/>
    <property type="match status" value="1"/>
</dbReference>
<name>A0A7W3ITQ7_9ACTN</name>
<dbReference type="RefSeq" id="WP_182560660.1">
    <property type="nucleotide sequence ID" value="NZ_JACGWT010000004.1"/>
</dbReference>
<evidence type="ECO:0000259" key="3">
    <source>
        <dbReference type="PROSITE" id="PS51186"/>
    </source>
</evidence>
<organism evidence="4 5">
    <name type="scientific">Microlunatus kandeliicorticis</name>
    <dbReference type="NCBI Taxonomy" id="1759536"/>
    <lineage>
        <taxon>Bacteria</taxon>
        <taxon>Bacillati</taxon>
        <taxon>Actinomycetota</taxon>
        <taxon>Actinomycetes</taxon>
        <taxon>Propionibacteriales</taxon>
        <taxon>Propionibacteriaceae</taxon>
        <taxon>Microlunatus</taxon>
    </lineage>
</organism>
<evidence type="ECO:0000256" key="1">
    <source>
        <dbReference type="ARBA" id="ARBA00022679"/>
    </source>
</evidence>
<dbReference type="EMBL" id="JACGWT010000004">
    <property type="protein sequence ID" value="MBA8795050.1"/>
    <property type="molecule type" value="Genomic_DNA"/>
</dbReference>
<dbReference type="InterPro" id="IPR000182">
    <property type="entry name" value="GNAT_dom"/>
</dbReference>
<keyword evidence="1" id="KW-0808">Transferase</keyword>
<dbReference type="GO" id="GO:0016747">
    <property type="term" value="F:acyltransferase activity, transferring groups other than amino-acyl groups"/>
    <property type="evidence" value="ECO:0007669"/>
    <property type="project" value="InterPro"/>
</dbReference>
<evidence type="ECO:0000313" key="5">
    <source>
        <dbReference type="Proteomes" id="UP000523079"/>
    </source>
</evidence>
<dbReference type="Pfam" id="PF00583">
    <property type="entry name" value="Acetyltransf_1"/>
    <property type="match status" value="1"/>
</dbReference>
<dbReference type="InterPro" id="IPR016181">
    <property type="entry name" value="Acyl_CoA_acyltransferase"/>
</dbReference>
<keyword evidence="4" id="KW-0687">Ribonucleoprotein</keyword>
<dbReference type="GO" id="GO:0005840">
    <property type="term" value="C:ribosome"/>
    <property type="evidence" value="ECO:0007669"/>
    <property type="project" value="UniProtKB-KW"/>
</dbReference>
<evidence type="ECO:0000313" key="4">
    <source>
        <dbReference type="EMBL" id="MBA8795050.1"/>
    </source>
</evidence>
<dbReference type="PANTHER" id="PTHR43877">
    <property type="entry name" value="AMINOALKYLPHOSPHONATE N-ACETYLTRANSFERASE-RELATED-RELATED"/>
    <property type="match status" value="1"/>
</dbReference>
<dbReference type="PROSITE" id="PS51186">
    <property type="entry name" value="GNAT"/>
    <property type="match status" value="1"/>
</dbReference>
<reference evidence="4 5" key="1">
    <citation type="submission" date="2020-07" db="EMBL/GenBank/DDBJ databases">
        <title>Sequencing the genomes of 1000 actinobacteria strains.</title>
        <authorList>
            <person name="Klenk H.-P."/>
        </authorList>
    </citation>
    <scope>NUCLEOTIDE SEQUENCE [LARGE SCALE GENOMIC DNA]</scope>
    <source>
        <strain evidence="4 5">DSM 100723</strain>
    </source>
</reference>